<comment type="caution">
    <text evidence="2">The sequence shown here is derived from an EMBL/GenBank/DDBJ whole genome shotgun (WGS) entry which is preliminary data.</text>
</comment>
<gene>
    <name evidence="2" type="ORF">ACD661_11460</name>
</gene>
<evidence type="ECO:0000313" key="3">
    <source>
        <dbReference type="Proteomes" id="UP001615550"/>
    </source>
</evidence>
<dbReference type="RefSeq" id="WP_400187997.1">
    <property type="nucleotide sequence ID" value="NZ_JBGORX010000004.1"/>
</dbReference>
<evidence type="ECO:0008006" key="4">
    <source>
        <dbReference type="Google" id="ProtNLM"/>
    </source>
</evidence>
<sequence>MNNHTKNDGKGHNLNQEDRIKGGEHSHKGTPKKQTNLSQDDKRKTEKPHK</sequence>
<evidence type="ECO:0000313" key="2">
    <source>
        <dbReference type="EMBL" id="MFJ1269174.1"/>
    </source>
</evidence>
<reference evidence="2 3" key="1">
    <citation type="submission" date="2024-08" db="EMBL/GenBank/DDBJ databases">
        <title>Draft Genome Sequence of Legionella lytica strain DSB2004, Isolated From a Fire Sprinkler System.</title>
        <authorList>
            <person name="Everhart A.D."/>
            <person name="Kidane D.T."/>
            <person name="Farone A.L."/>
            <person name="Farone M.B."/>
        </authorList>
    </citation>
    <scope>NUCLEOTIDE SEQUENCE [LARGE SCALE GENOMIC DNA]</scope>
    <source>
        <strain evidence="2 3">DSB2004</strain>
    </source>
</reference>
<dbReference type="EMBL" id="JBGORX010000004">
    <property type="protein sequence ID" value="MFJ1269174.1"/>
    <property type="molecule type" value="Genomic_DNA"/>
</dbReference>
<protein>
    <recommendedName>
        <fullName evidence="4">Acid-soluble spore protein P</fullName>
    </recommendedName>
</protein>
<dbReference type="Proteomes" id="UP001615550">
    <property type="component" value="Unassembled WGS sequence"/>
</dbReference>
<name>A0ABW8DC84_9GAMM</name>
<feature type="region of interest" description="Disordered" evidence="1">
    <location>
        <begin position="1"/>
        <end position="50"/>
    </location>
</feature>
<evidence type="ECO:0000256" key="1">
    <source>
        <dbReference type="SAM" id="MobiDB-lite"/>
    </source>
</evidence>
<proteinExistence type="predicted"/>
<keyword evidence="3" id="KW-1185">Reference proteome</keyword>
<organism evidence="2 3">
    <name type="scientific">Legionella lytica</name>
    <dbReference type="NCBI Taxonomy" id="96232"/>
    <lineage>
        <taxon>Bacteria</taxon>
        <taxon>Pseudomonadati</taxon>
        <taxon>Pseudomonadota</taxon>
        <taxon>Gammaproteobacteria</taxon>
        <taxon>Legionellales</taxon>
        <taxon>Legionellaceae</taxon>
        <taxon>Legionella</taxon>
    </lineage>
</organism>
<feature type="compositionally biased region" description="Basic and acidic residues" evidence="1">
    <location>
        <begin position="1"/>
        <end position="27"/>
    </location>
</feature>
<accession>A0ABW8DC84</accession>